<dbReference type="PANTHER" id="PTHR43313">
    <property type="entry name" value="SHORT-CHAIN DEHYDROGENASE/REDUCTASE FAMILY 9C"/>
    <property type="match status" value="1"/>
</dbReference>
<sequence>MDTTMDKLEEYLEALEEIVVSSLDAASPDNIRERAAQIWHDITRFGPALPHLPDVRIPGLGDFDVPPPPPPPPPRTWSERSLEWIDNHPWKTGGIVIGVVGAGLLVGYGGVYYRLVRARRLKSTSNERRQVVVVLGGDTPLGLPTILDLEKKGYIVITSVSTPEAVEPLERKCHGYVRALVLNPAEPDTVPIFLRSLASTLSRRFPIASAGDPYASPASHPYIHSIISLLTLSAPTIHAPLEHISLQDHYIPYLNATQITPLQVIQSLLPLLRNMPSKGKKSIIVCLPATEARVGLPFASINSMSAAGTLRAVQVLRREINLAALTGKSETMKNIKVVAVDVGTFNVGPPQSNHLPPQDVYKATEKWTASEKITYGPAFAAISHSGSTEPKTSWTAVLGRGGETQYGVPRKPTDVQVFVDNIVGVVSNGAYGPSFLGLGLGLGKLRNWIRGERFSVGAGAHTYMIASYLPSLILDTLLNIPAFLIGIRNALLPAQPYVLPRRSGSDVYFPNPHPRTEPTSVNAASSSAQGQGTMSQPESEPDDSGSGSGSGHEHNNESGSEADVESNEGEGDGMGSGVESSWVSLKRDA</sequence>
<keyword evidence="2" id="KW-1133">Transmembrane helix</keyword>
<feature type="compositionally biased region" description="Acidic residues" evidence="1">
    <location>
        <begin position="560"/>
        <end position="571"/>
    </location>
</feature>
<dbReference type="Gene3D" id="3.40.50.720">
    <property type="entry name" value="NAD(P)-binding Rossmann-like Domain"/>
    <property type="match status" value="1"/>
</dbReference>
<comment type="caution">
    <text evidence="3">The sequence shown here is derived from an EMBL/GenBank/DDBJ whole genome shotgun (WGS) entry which is preliminary data.</text>
</comment>
<keyword evidence="4" id="KW-1185">Reference proteome</keyword>
<keyword evidence="2" id="KW-0472">Membrane</keyword>
<feature type="region of interest" description="Disordered" evidence="1">
    <location>
        <begin position="508"/>
        <end position="589"/>
    </location>
</feature>
<dbReference type="InterPro" id="IPR013952">
    <property type="entry name" value="DUF1776_fun"/>
</dbReference>
<proteinExistence type="predicted"/>
<dbReference type="Proteomes" id="UP001498398">
    <property type="component" value="Unassembled WGS sequence"/>
</dbReference>
<accession>A0ABR1JU89</accession>
<dbReference type="EMBL" id="JBANRG010000004">
    <property type="protein sequence ID" value="KAK7467386.1"/>
    <property type="molecule type" value="Genomic_DNA"/>
</dbReference>
<dbReference type="InterPro" id="IPR036291">
    <property type="entry name" value="NAD(P)-bd_dom_sf"/>
</dbReference>
<evidence type="ECO:0000256" key="2">
    <source>
        <dbReference type="SAM" id="Phobius"/>
    </source>
</evidence>
<evidence type="ECO:0000256" key="1">
    <source>
        <dbReference type="SAM" id="MobiDB-lite"/>
    </source>
</evidence>
<evidence type="ECO:0008006" key="5">
    <source>
        <dbReference type="Google" id="ProtNLM"/>
    </source>
</evidence>
<evidence type="ECO:0000313" key="4">
    <source>
        <dbReference type="Proteomes" id="UP001498398"/>
    </source>
</evidence>
<reference evidence="3 4" key="1">
    <citation type="submission" date="2024-01" db="EMBL/GenBank/DDBJ databases">
        <title>A draft genome for the cacao thread blight pathogen Marasmiellus scandens.</title>
        <authorList>
            <person name="Baruah I.K."/>
            <person name="Leung J."/>
            <person name="Bukari Y."/>
            <person name="Amoako-Attah I."/>
            <person name="Meinhardt L.W."/>
            <person name="Bailey B.A."/>
            <person name="Cohen S.P."/>
        </authorList>
    </citation>
    <scope>NUCLEOTIDE SEQUENCE [LARGE SCALE GENOMIC DNA]</scope>
    <source>
        <strain evidence="3 4">GH-19</strain>
    </source>
</reference>
<dbReference type="PANTHER" id="PTHR43313:SF1">
    <property type="entry name" value="3BETA-HYDROXYSTEROID DEHYDROGENASE DHS-16"/>
    <property type="match status" value="1"/>
</dbReference>
<dbReference type="SUPFAM" id="SSF51735">
    <property type="entry name" value="NAD(P)-binding Rossmann-fold domains"/>
    <property type="match status" value="1"/>
</dbReference>
<feature type="compositionally biased region" description="Polar residues" evidence="1">
    <location>
        <begin position="517"/>
        <end position="536"/>
    </location>
</feature>
<protein>
    <recommendedName>
        <fullName evidence="5">DUF1776-domain-containing protein</fullName>
    </recommendedName>
</protein>
<gene>
    <name evidence="3" type="ORF">VKT23_004442</name>
</gene>
<evidence type="ECO:0000313" key="3">
    <source>
        <dbReference type="EMBL" id="KAK7467386.1"/>
    </source>
</evidence>
<keyword evidence="2" id="KW-0812">Transmembrane</keyword>
<organism evidence="3 4">
    <name type="scientific">Marasmiellus scandens</name>
    <dbReference type="NCBI Taxonomy" id="2682957"/>
    <lineage>
        <taxon>Eukaryota</taxon>
        <taxon>Fungi</taxon>
        <taxon>Dikarya</taxon>
        <taxon>Basidiomycota</taxon>
        <taxon>Agaricomycotina</taxon>
        <taxon>Agaricomycetes</taxon>
        <taxon>Agaricomycetidae</taxon>
        <taxon>Agaricales</taxon>
        <taxon>Marasmiineae</taxon>
        <taxon>Omphalotaceae</taxon>
        <taxon>Marasmiellus</taxon>
    </lineage>
</organism>
<name>A0ABR1JU89_9AGAR</name>
<feature type="transmembrane region" description="Helical" evidence="2">
    <location>
        <begin position="92"/>
        <end position="113"/>
    </location>
</feature>
<dbReference type="Pfam" id="PF08643">
    <property type="entry name" value="DUF1776"/>
    <property type="match status" value="1"/>
</dbReference>